<keyword evidence="4" id="KW-1185">Reference proteome</keyword>
<dbReference type="Proteomes" id="UP000799440">
    <property type="component" value="Unassembled WGS sequence"/>
</dbReference>
<accession>A0A6A6UXW4</accession>
<keyword evidence="2" id="KW-0472">Membrane</keyword>
<dbReference type="PANTHER" id="PTHR33365">
    <property type="entry name" value="YALI0B05434P"/>
    <property type="match status" value="1"/>
</dbReference>
<keyword evidence="2" id="KW-0812">Transmembrane</keyword>
<evidence type="ECO:0008006" key="5">
    <source>
        <dbReference type="Google" id="ProtNLM"/>
    </source>
</evidence>
<evidence type="ECO:0000256" key="2">
    <source>
        <dbReference type="SAM" id="Phobius"/>
    </source>
</evidence>
<dbReference type="Pfam" id="PF11807">
    <property type="entry name" value="UstYa"/>
    <property type="match status" value="1"/>
</dbReference>
<dbReference type="AlphaFoldDB" id="A0A6A6UXW4"/>
<evidence type="ECO:0000256" key="1">
    <source>
        <dbReference type="ARBA" id="ARBA00035112"/>
    </source>
</evidence>
<organism evidence="3 4">
    <name type="scientific">Sporormia fimetaria CBS 119925</name>
    <dbReference type="NCBI Taxonomy" id="1340428"/>
    <lineage>
        <taxon>Eukaryota</taxon>
        <taxon>Fungi</taxon>
        <taxon>Dikarya</taxon>
        <taxon>Ascomycota</taxon>
        <taxon>Pezizomycotina</taxon>
        <taxon>Dothideomycetes</taxon>
        <taxon>Pleosporomycetidae</taxon>
        <taxon>Pleosporales</taxon>
        <taxon>Sporormiaceae</taxon>
        <taxon>Sporormia</taxon>
    </lineage>
</organism>
<dbReference type="InterPro" id="IPR021765">
    <property type="entry name" value="UstYa-like"/>
</dbReference>
<gene>
    <name evidence="3" type="ORF">M011DRAFT_452013</name>
</gene>
<dbReference type="PANTHER" id="PTHR33365:SF13">
    <property type="entry name" value="TAT PATHWAY SIGNAL SEQUENCE"/>
    <property type="match status" value="1"/>
</dbReference>
<dbReference type="GO" id="GO:0043386">
    <property type="term" value="P:mycotoxin biosynthetic process"/>
    <property type="evidence" value="ECO:0007669"/>
    <property type="project" value="InterPro"/>
</dbReference>
<dbReference type="OrthoDB" id="3687641at2759"/>
<dbReference type="EMBL" id="MU006601">
    <property type="protein sequence ID" value="KAF2743005.1"/>
    <property type="molecule type" value="Genomic_DNA"/>
</dbReference>
<feature type="transmembrane region" description="Helical" evidence="2">
    <location>
        <begin position="47"/>
        <end position="68"/>
    </location>
</feature>
<proteinExistence type="inferred from homology"/>
<evidence type="ECO:0000313" key="4">
    <source>
        <dbReference type="Proteomes" id="UP000799440"/>
    </source>
</evidence>
<reference evidence="3" key="1">
    <citation type="journal article" date="2020" name="Stud. Mycol.">
        <title>101 Dothideomycetes genomes: a test case for predicting lifestyles and emergence of pathogens.</title>
        <authorList>
            <person name="Haridas S."/>
            <person name="Albert R."/>
            <person name="Binder M."/>
            <person name="Bloem J."/>
            <person name="Labutti K."/>
            <person name="Salamov A."/>
            <person name="Andreopoulos B."/>
            <person name="Baker S."/>
            <person name="Barry K."/>
            <person name="Bills G."/>
            <person name="Bluhm B."/>
            <person name="Cannon C."/>
            <person name="Castanera R."/>
            <person name="Culley D."/>
            <person name="Daum C."/>
            <person name="Ezra D."/>
            <person name="Gonzalez J."/>
            <person name="Henrissat B."/>
            <person name="Kuo A."/>
            <person name="Liang C."/>
            <person name="Lipzen A."/>
            <person name="Lutzoni F."/>
            <person name="Magnuson J."/>
            <person name="Mondo S."/>
            <person name="Nolan M."/>
            <person name="Ohm R."/>
            <person name="Pangilinan J."/>
            <person name="Park H.-J."/>
            <person name="Ramirez L."/>
            <person name="Alfaro M."/>
            <person name="Sun H."/>
            <person name="Tritt A."/>
            <person name="Yoshinaga Y."/>
            <person name="Zwiers L.-H."/>
            <person name="Turgeon B."/>
            <person name="Goodwin S."/>
            <person name="Spatafora J."/>
            <person name="Crous P."/>
            <person name="Grigoriev I."/>
        </authorList>
    </citation>
    <scope>NUCLEOTIDE SEQUENCE</scope>
    <source>
        <strain evidence="3">CBS 119925</strain>
    </source>
</reference>
<keyword evidence="2" id="KW-1133">Transmembrane helix</keyword>
<name>A0A6A6UXW4_9PLEO</name>
<comment type="similarity">
    <text evidence="1">Belongs to the ustYa family.</text>
</comment>
<evidence type="ECO:0000313" key="3">
    <source>
        <dbReference type="EMBL" id="KAF2743005.1"/>
    </source>
</evidence>
<protein>
    <recommendedName>
        <fullName evidence="5">Tat pathway signal sequence</fullName>
    </recommendedName>
</protein>
<sequence length="297" mass="33785">MFEKNPKFSGDDAGDDEDRALLFRSAAPTCSETGNGGQKRRTKSIEMVAWVLALCITVNAAIAVWLGIALVRVDHLTDADGFCLQHISQYSPLVKEVKPGWRTVQYNGTFFHANVYRQEASPEVDAAWEALGTDYRSIVVPESEASKTGLRRDQVKVSQLYGGGYPANVEGLHHLHCLNLLRKALRWNYEYYREKKEGAFVNSEYVIRYHVTHCLDIVRQQLMCTTGIGVLGQVWYQPEGEEQPIPFVDFSTKHRCRDFEAIRQWAEAHQLPPETEVDMSRFYERPGPGDTIYPEIP</sequence>